<proteinExistence type="inferred from homology"/>
<keyword evidence="2" id="KW-0175">Coiled coil</keyword>
<evidence type="ECO:0000259" key="3">
    <source>
        <dbReference type="Pfam" id="PF13518"/>
    </source>
</evidence>
<feature type="coiled-coil region" evidence="2">
    <location>
        <begin position="185"/>
        <end position="215"/>
    </location>
</feature>
<comment type="similarity">
    <text evidence="1">Belongs to the IS150/IS1296 orfA family.</text>
</comment>
<evidence type="ECO:0000313" key="4">
    <source>
        <dbReference type="EMBL" id="GAA3728601.1"/>
    </source>
</evidence>
<gene>
    <name evidence="4" type="ORF">GCM10022378_16580</name>
</gene>
<reference evidence="5" key="1">
    <citation type="journal article" date="2019" name="Int. J. Syst. Evol. Microbiol.">
        <title>The Global Catalogue of Microorganisms (GCM) 10K type strain sequencing project: providing services to taxonomists for standard genome sequencing and annotation.</title>
        <authorList>
            <consortium name="The Broad Institute Genomics Platform"/>
            <consortium name="The Broad Institute Genome Sequencing Center for Infectious Disease"/>
            <person name="Wu L."/>
            <person name="Ma J."/>
        </authorList>
    </citation>
    <scope>NUCLEOTIDE SEQUENCE [LARGE SCALE GENOMIC DNA]</scope>
    <source>
        <strain evidence="5">JCM 16981</strain>
    </source>
</reference>
<comment type="caution">
    <text evidence="4">The sequence shown here is derived from an EMBL/GenBank/DDBJ whole genome shotgun (WGS) entry which is preliminary data.</text>
</comment>
<dbReference type="PANTHER" id="PTHR33795">
    <property type="entry name" value="INSERTION ELEMENT IS150 PROTEIN INSJ"/>
    <property type="match status" value="1"/>
</dbReference>
<keyword evidence="5" id="KW-1185">Reference proteome</keyword>
<dbReference type="Pfam" id="PF13518">
    <property type="entry name" value="HTH_28"/>
    <property type="match status" value="1"/>
</dbReference>
<evidence type="ECO:0000256" key="2">
    <source>
        <dbReference type="SAM" id="Coils"/>
    </source>
</evidence>
<dbReference type="RefSeq" id="WP_344703355.1">
    <property type="nucleotide sequence ID" value="NZ_BAABCK010000058.1"/>
</dbReference>
<dbReference type="InterPro" id="IPR055247">
    <property type="entry name" value="InsJ-like_HTH"/>
</dbReference>
<dbReference type="Proteomes" id="UP001500920">
    <property type="component" value="Unassembled WGS sequence"/>
</dbReference>
<dbReference type="SUPFAM" id="SSF48295">
    <property type="entry name" value="TrpR-like"/>
    <property type="match status" value="3"/>
</dbReference>
<dbReference type="PANTHER" id="PTHR33795:SF1">
    <property type="entry name" value="INSERTION ELEMENT IS150 PROTEIN INSJ"/>
    <property type="match status" value="1"/>
</dbReference>
<protein>
    <submittedName>
        <fullName evidence="4">IS3 family transposase</fullName>
    </submittedName>
</protein>
<sequence>MARHRSFKEKMAIIEHYLTHGDMKTTSRRFEVSKTTIHRWVLTHQEKGPESLAVRRRHHTYSTDFKERVILEYLEQGIGYLPLARKYDIASDTTVKQWVIEYTEGKRLKSTFGGARSMTKSRKPTYEERLEIAQYHATHDVSIRELSERFDVSYQQAYQYVKKYERAGQYGLEDRRGRPKPEAALTEVDKLKRELEIERNKLKKVEVENAFLKKLEELERRRK</sequence>
<dbReference type="EMBL" id="BAABCK010000058">
    <property type="protein sequence ID" value="GAA3728601.1"/>
    <property type="molecule type" value="Genomic_DNA"/>
</dbReference>
<evidence type="ECO:0000313" key="5">
    <source>
        <dbReference type="Proteomes" id="UP001500920"/>
    </source>
</evidence>
<feature type="domain" description="Insertion element IS150 protein InsJ-like helix-turn-helix" evidence="3">
    <location>
        <begin position="128"/>
        <end position="180"/>
    </location>
</feature>
<name>A0ABP7EZR7_9STAP</name>
<accession>A0ABP7EZR7</accession>
<dbReference type="InterPro" id="IPR010921">
    <property type="entry name" value="Trp_repressor/repl_initiator"/>
</dbReference>
<evidence type="ECO:0000256" key="1">
    <source>
        <dbReference type="ARBA" id="ARBA00038232"/>
    </source>
</evidence>
<organism evidence="4 5">
    <name type="scientific">Salinicoccus jeotgali</name>
    <dbReference type="NCBI Taxonomy" id="381634"/>
    <lineage>
        <taxon>Bacteria</taxon>
        <taxon>Bacillati</taxon>
        <taxon>Bacillota</taxon>
        <taxon>Bacilli</taxon>
        <taxon>Bacillales</taxon>
        <taxon>Staphylococcaceae</taxon>
        <taxon>Salinicoccus</taxon>
    </lineage>
</organism>
<dbReference type="InterPro" id="IPR052057">
    <property type="entry name" value="IS150/IS1296_orfA-like"/>
</dbReference>